<reference evidence="1" key="1">
    <citation type="submission" date="2020-08" db="EMBL/GenBank/DDBJ databases">
        <title>Winogradskyella ouciana sp. nov., isolated from the hadal seawater of the Mariana Trench.</title>
        <authorList>
            <person name="He X."/>
        </authorList>
    </citation>
    <scope>NUCLEOTIDE SEQUENCE [LARGE SCALE GENOMIC DNA]</scope>
    <source>
        <strain evidence="1">KCTC 52348</strain>
    </source>
</reference>
<gene>
    <name evidence="1" type="ORF">H7F21_16490</name>
</gene>
<dbReference type="GO" id="GO:0006508">
    <property type="term" value="P:proteolysis"/>
    <property type="evidence" value="ECO:0007669"/>
    <property type="project" value="UniProtKB-KW"/>
</dbReference>
<dbReference type="RefSeq" id="WP_185790418.1">
    <property type="nucleotide sequence ID" value="NZ_CANMIT010000003.1"/>
</dbReference>
<accession>A0A842IZM2</accession>
<dbReference type="Proteomes" id="UP000533900">
    <property type="component" value="Unassembled WGS sequence"/>
</dbReference>
<protein>
    <submittedName>
        <fullName evidence="1">Aspartyl protease family protein</fullName>
    </submittedName>
</protein>
<dbReference type="InterPro" id="IPR021109">
    <property type="entry name" value="Peptidase_aspartic_dom_sf"/>
</dbReference>
<dbReference type="AlphaFoldDB" id="A0A842IZM2"/>
<evidence type="ECO:0000313" key="2">
    <source>
        <dbReference type="Proteomes" id="UP000533900"/>
    </source>
</evidence>
<organism evidence="1 2">
    <name type="scientific">Winogradskyella flava</name>
    <dbReference type="NCBI Taxonomy" id="1884876"/>
    <lineage>
        <taxon>Bacteria</taxon>
        <taxon>Pseudomonadati</taxon>
        <taxon>Bacteroidota</taxon>
        <taxon>Flavobacteriia</taxon>
        <taxon>Flavobacteriales</taxon>
        <taxon>Flavobacteriaceae</taxon>
        <taxon>Winogradskyella</taxon>
    </lineage>
</organism>
<dbReference type="GO" id="GO:0008233">
    <property type="term" value="F:peptidase activity"/>
    <property type="evidence" value="ECO:0007669"/>
    <property type="project" value="UniProtKB-KW"/>
</dbReference>
<keyword evidence="2" id="KW-1185">Reference proteome</keyword>
<proteinExistence type="predicted"/>
<keyword evidence="1" id="KW-0645">Protease</keyword>
<sequence length="324" mass="36845">MHQSIKIIIALLISVRLYATEITPPKVSPPIIFTKAEIINASTTRIPFKVVDQLIIVEVELLDQEGNFIIDTGSETLILNSVHFKPTRKHRQEGKQKSGVHNDIENVKEKHLSKLSINDLSIERLNADVIDLSHIEKTKKIELLGIIGFSLLKDFEVFIDLHLNQITLTKTDKNGDHLSNKVYAETISDSIEFRLKKHTIILDAYIGNEKLSFGLDTAAEYNQLNKNLGSEILDYFYPSKELKLTGASGKRKKVLAGKLYRVRLSDSIYFGPMKTVLTNLRQMNSAFGTELDGILGFEFFAQKRTIINYKKRKLYFIKSPIIEP</sequence>
<dbReference type="Gene3D" id="2.40.70.10">
    <property type="entry name" value="Acid Proteases"/>
    <property type="match status" value="2"/>
</dbReference>
<evidence type="ECO:0000313" key="1">
    <source>
        <dbReference type="EMBL" id="MBC2846707.1"/>
    </source>
</evidence>
<comment type="caution">
    <text evidence="1">The sequence shown here is derived from an EMBL/GenBank/DDBJ whole genome shotgun (WGS) entry which is preliminary data.</text>
</comment>
<name>A0A842IZM2_9FLAO</name>
<dbReference type="EMBL" id="JACLCP010000007">
    <property type="protein sequence ID" value="MBC2846707.1"/>
    <property type="molecule type" value="Genomic_DNA"/>
</dbReference>
<keyword evidence="1" id="KW-0378">Hydrolase</keyword>